<accession>R7WI81</accession>
<evidence type="ECO:0000256" key="1">
    <source>
        <dbReference type="SAM" id="MobiDB-lite"/>
    </source>
</evidence>
<dbReference type="Proteomes" id="UP000013525">
    <property type="component" value="Unassembled WGS sequence"/>
</dbReference>
<comment type="caution">
    <text evidence="2">The sequence shown here is derived from an EMBL/GenBank/DDBJ whole genome shotgun (WGS) entry which is preliminary data.</text>
</comment>
<proteinExistence type="predicted"/>
<evidence type="ECO:0000313" key="2">
    <source>
        <dbReference type="EMBL" id="EOM74878.1"/>
    </source>
</evidence>
<feature type="region of interest" description="Disordered" evidence="1">
    <location>
        <begin position="1"/>
        <end position="25"/>
    </location>
</feature>
<evidence type="ECO:0000313" key="3">
    <source>
        <dbReference type="Proteomes" id="UP000013525"/>
    </source>
</evidence>
<name>R7WI81_9NOCA</name>
<reference evidence="2 3" key="1">
    <citation type="journal article" date="2013" name="Genome Announc.">
        <title>Draft Genome Sequence of Rhodococcus rhodnii Strain LMG5362, a Symbiont of Rhodnius prolixus (Hemiptera, Reduviidae, Triatominae), the Principle Vector of Trypanosoma cruzi.</title>
        <authorList>
            <person name="Pachebat J.A."/>
            <person name="van Keulen G."/>
            <person name="Whitten M.M."/>
            <person name="Girdwood S."/>
            <person name="Del Sol R."/>
            <person name="Dyson P.J."/>
            <person name="Facey P.D."/>
        </authorList>
    </citation>
    <scope>NUCLEOTIDE SEQUENCE [LARGE SCALE GENOMIC DNA]</scope>
    <source>
        <strain evidence="2 3">LMG 5362</strain>
    </source>
</reference>
<protein>
    <submittedName>
        <fullName evidence="2">Uncharacterized protein</fullName>
    </submittedName>
</protein>
<keyword evidence="3" id="KW-1185">Reference proteome</keyword>
<dbReference type="AlphaFoldDB" id="R7WI81"/>
<organism evidence="2 3">
    <name type="scientific">Rhodococcus rhodnii LMG 5362</name>
    <dbReference type="NCBI Taxonomy" id="1273125"/>
    <lineage>
        <taxon>Bacteria</taxon>
        <taxon>Bacillati</taxon>
        <taxon>Actinomycetota</taxon>
        <taxon>Actinomycetes</taxon>
        <taxon>Mycobacteriales</taxon>
        <taxon>Nocardiaceae</taxon>
        <taxon>Rhodococcus</taxon>
    </lineage>
</organism>
<dbReference type="EMBL" id="APMY01000113">
    <property type="protein sequence ID" value="EOM74878.1"/>
    <property type="molecule type" value="Genomic_DNA"/>
</dbReference>
<sequence length="145" mass="15666">MCAPAAGQAVDLGDREQARTPQRFGPLVDVPGVDLLERVVRRTGVEKLLREDRGGQLGEPVVGRAPEHRAEAAGRRRKIESGFGEDWFGGHVGPSRSQVGARPTCSDRPIVRNLTPGCNAVPLSDDAVTLAHRRALRTPYVGTIR</sequence>
<gene>
    <name evidence="2" type="ORF">Rrhod_3755</name>
</gene>